<feature type="region of interest" description="Disordered" evidence="1">
    <location>
        <begin position="442"/>
        <end position="464"/>
    </location>
</feature>
<dbReference type="Proteomes" id="UP000747110">
    <property type="component" value="Unassembled WGS sequence"/>
</dbReference>
<feature type="compositionally biased region" description="Basic and acidic residues" evidence="1">
    <location>
        <begin position="173"/>
        <end position="183"/>
    </location>
</feature>
<feature type="region of interest" description="Disordered" evidence="1">
    <location>
        <begin position="173"/>
        <end position="219"/>
    </location>
</feature>
<proteinExistence type="predicted"/>
<evidence type="ECO:0000313" key="2">
    <source>
        <dbReference type="EMBL" id="GIL86620.1"/>
    </source>
</evidence>
<dbReference type="OrthoDB" id="550027at2759"/>
<feature type="region of interest" description="Disordered" evidence="1">
    <location>
        <begin position="106"/>
        <end position="159"/>
    </location>
</feature>
<feature type="region of interest" description="Disordered" evidence="1">
    <location>
        <begin position="506"/>
        <end position="530"/>
    </location>
</feature>
<feature type="compositionally biased region" description="Polar residues" evidence="1">
    <location>
        <begin position="447"/>
        <end position="459"/>
    </location>
</feature>
<reference evidence="3" key="1">
    <citation type="journal article" date="2021" name="Proc. Natl. Acad. Sci. U.S.A.">
        <title>Three genomes in the algal genus Volvox reveal the fate of a haploid sex-determining region after a transition to homothallism.</title>
        <authorList>
            <person name="Yamamoto K."/>
            <person name="Hamaji T."/>
            <person name="Kawai-Toyooka H."/>
            <person name="Matsuzaki R."/>
            <person name="Takahashi F."/>
            <person name="Nishimura Y."/>
            <person name="Kawachi M."/>
            <person name="Noguchi H."/>
            <person name="Minakuchi Y."/>
            <person name="Umen J.G."/>
            <person name="Toyoda A."/>
            <person name="Nozaki H."/>
        </authorList>
    </citation>
    <scope>NUCLEOTIDE SEQUENCE</scope>
    <source>
        <strain evidence="3">NIES-3785</strain>
        <strain evidence="2">NIES-3786</strain>
    </source>
</reference>
<keyword evidence="5" id="KW-1185">Reference proteome</keyword>
<gene>
    <name evidence="2" type="ORF">Vretifemale_14873</name>
    <name evidence="3" type="ORF">Vretimale_11500</name>
</gene>
<feature type="region of interest" description="Disordered" evidence="1">
    <location>
        <begin position="1218"/>
        <end position="1268"/>
    </location>
</feature>
<feature type="region of interest" description="Disordered" evidence="1">
    <location>
        <begin position="1841"/>
        <end position="1867"/>
    </location>
</feature>
<comment type="caution">
    <text evidence="3">The sequence shown here is derived from an EMBL/GenBank/DDBJ whole genome shotgun (WGS) entry which is preliminary data.</text>
</comment>
<dbReference type="EMBL" id="BNCP01000036">
    <property type="protein sequence ID" value="GIL86620.1"/>
    <property type="molecule type" value="Genomic_DNA"/>
</dbReference>
<dbReference type="Proteomes" id="UP000722791">
    <property type="component" value="Unassembled WGS sequence"/>
</dbReference>
<evidence type="ECO:0000256" key="1">
    <source>
        <dbReference type="SAM" id="MobiDB-lite"/>
    </source>
</evidence>
<evidence type="ECO:0000313" key="5">
    <source>
        <dbReference type="Proteomes" id="UP000747110"/>
    </source>
</evidence>
<evidence type="ECO:0000313" key="4">
    <source>
        <dbReference type="Proteomes" id="UP000722791"/>
    </source>
</evidence>
<protein>
    <submittedName>
        <fullName evidence="3">Uncharacterized protein</fullName>
    </submittedName>
</protein>
<feature type="compositionally biased region" description="Polar residues" evidence="1">
    <location>
        <begin position="254"/>
        <end position="269"/>
    </location>
</feature>
<feature type="compositionally biased region" description="Gly residues" evidence="1">
    <location>
        <begin position="511"/>
        <end position="521"/>
    </location>
</feature>
<feature type="compositionally biased region" description="Low complexity" evidence="1">
    <location>
        <begin position="1250"/>
        <end position="1259"/>
    </location>
</feature>
<feature type="region of interest" description="Disordered" evidence="1">
    <location>
        <begin position="249"/>
        <end position="269"/>
    </location>
</feature>
<feature type="compositionally biased region" description="Low complexity" evidence="1">
    <location>
        <begin position="1222"/>
        <end position="1238"/>
    </location>
</feature>
<evidence type="ECO:0000313" key="3">
    <source>
        <dbReference type="EMBL" id="GIM07400.1"/>
    </source>
</evidence>
<name>A0A8J4GHJ5_9CHLO</name>
<accession>A0A8J4GHJ5</accession>
<dbReference type="EMBL" id="BNCQ01000024">
    <property type="protein sequence ID" value="GIM07400.1"/>
    <property type="molecule type" value="Genomic_DNA"/>
</dbReference>
<sequence>MRPGCACDGRPQIGTGAVLGLGPISTLERVVNGRGICQARNVTIEHGWPLLFQYHTSRRCAFAARTDSQAWSSARRAAATSIAASAAPVAPLAVIQSASSAVAVSSGPSLLPASTRPPASLPEATDAADPRNAGLSSPSVPHHRTLPLRPAPGEDTSRYARSHAAALILEGPAERRLFSDTPRHAPRHTATAGRKQHVALTESYSSPRHYRVDPSKQWASATAGAGTQCAGAGEASDSAFQPAPLRVQQQQQQLKNHSNSQLHHANRQQQHVGDLVGFAMSRYNVQSSTLSNRVLAHTHTPLGENGGLRELERIAERGKAAANGVRTPYNCAWDRSDSVADGSSSRSQGMERTGFRIAEPSPPVAMLAEDATAAATFAAAATSAKGLELSHMSKCAPHVGSSVPLSHVMGRCIPIPREATGAVLANRTGPSLVCTTGGIDTSRDRSVSNVGNHNGNARSVPSGDLSGRSALGSCAGTTAASGAPAGADPINEGRICSIGSAGRAIDSDGKPGLGGTRGGSGAAEAAGHTASPDQLSLFTVQTYMRVSDRVCLTRAMHASRAPGVGASSYQTEWRRGGSLSGAVCGHGAKALKSAPAPGVRAPGTVGGSTALREREPRVVSPGATTAFAAHCRVPRQVTEPVPSAGPDAAGRAALAGAGAAATATAMLLGNGGERCSDFENVRRSGSGGNGRGRHGMMRQAVPGASTCAPSLHGAALRKADAATSPHVMHADADLQSLATSLVRDLEASERSHGAEVAGCQSRQRRASWDAGSGGVESRAEEHARRRLTQGLIGPGRPPEAECSSNSTASGHGGAGGQHIPTRGSLGRWRELLSSLRAAKSLAEMEHLVSLYGDGFGSEHVAAALELLPDLATAPCGTAERVAPSARGDGVGATAVHAASAASTVEQRQSQTQRIVRRLLDISVRLLTQQRRISGTCLLALLVRPRQLGLVPEQGWVLPVLKKLITAAPSLEPRQLVVLLETLAAGDMWEYAPASGTVARRLTLRIAQQLEVALPHLPVHLAARALGAVARLAPRGFGPFLEREAQRDAGGFAVQLAIRRAREAATGPAGGPAAGWYEIDGGLGNGHPAVVAWAGRYVDHSFSTSYMSYLRTALLLRAVGGEDAMRFLDAIVRFAEWPGVAGLRNPDQVMGLKSRVTAAAAAVADNVAATTAPSACGAAVLSSRESTGSSTNADGASCAVKPCFRSHAVADIPQLAASAHVESGPPSAGSSASANDASAVGDPSDCPLQPPAATSTSTSTPERDSLVRNDLIRPLRRAVSLPRAALTATAGGDALYASVGSRSSMLTSRRAGLQPHRQVAQPRHRPSLPLLPTSLAPGHSTAEASRDVVIADPHAAILMDLIALVPAPPIPSTAAREAPTAAAATAPQYGKESACDLNLYCNVLWALVRLGVRPSPPWVGALLAATQPHLASLGSGTLARMWWALCIVRWAPAPAWRASFMSAIRGTAATLAPDQVCMLLGGFGMWSCQPRRPWLDELLAQVQPKLPAFHATSCTALAFACARMGYRPRAAFLLPYLQQCSSQLPYMDGRNLVNLLWALHRLCLHHSLPAEWRARFLTACRGLMHLPDPPQPSVQPSQRPQSKMTSQAAGCNASVSQVHRQYSTASRNGGSSGGAVLWRYGLRACLVEAEGRPPAAHPPLTPSQMALLLLLVTKCGMAPGPVWRAEYWRACEVALPYMPPVALAAVLNGVWRLRISPPLRWTRAFFAASEAAMGSTSPSLLVQYAKLLLRTPMRPLGAWVRAYRSRLDSQLASMSRGQLDVCMRMIRTVSWRRRRTAPPGWLLRSSRTQAEAAERWQRTQARLRRQRLLQLSSVTTERRQRWQRRGREVKLAATSGGPAKGGTEGGLEFGGVRASRVYSSG</sequence>
<feature type="compositionally biased region" description="Gly residues" evidence="1">
    <location>
        <begin position="1857"/>
        <end position="1867"/>
    </location>
</feature>
<feature type="region of interest" description="Disordered" evidence="1">
    <location>
        <begin position="749"/>
        <end position="822"/>
    </location>
</feature>
<organism evidence="3 4">
    <name type="scientific">Volvox reticuliferus</name>
    <dbReference type="NCBI Taxonomy" id="1737510"/>
    <lineage>
        <taxon>Eukaryota</taxon>
        <taxon>Viridiplantae</taxon>
        <taxon>Chlorophyta</taxon>
        <taxon>core chlorophytes</taxon>
        <taxon>Chlorophyceae</taxon>
        <taxon>CS clade</taxon>
        <taxon>Chlamydomonadales</taxon>
        <taxon>Volvocaceae</taxon>
        <taxon>Volvox</taxon>
    </lineage>
</organism>